<reference evidence="9 10" key="1">
    <citation type="submission" date="2023-10" db="EMBL/GenBank/DDBJ databases">
        <title>Genomes of two closely related lineages of the louse Polyplax serrata with different host specificities.</title>
        <authorList>
            <person name="Martinu J."/>
            <person name="Tarabai H."/>
            <person name="Stefka J."/>
            <person name="Hypsa V."/>
        </authorList>
    </citation>
    <scope>NUCLEOTIDE SEQUENCE [LARGE SCALE GENOMIC DNA]</scope>
    <source>
        <strain evidence="9">HR10_N</strain>
    </source>
</reference>
<evidence type="ECO:0000256" key="7">
    <source>
        <dbReference type="ARBA" id="ARBA00023303"/>
    </source>
</evidence>
<keyword evidence="4 8" id="KW-1133">Transmembrane helix</keyword>
<dbReference type="GO" id="GO:0001508">
    <property type="term" value="P:action potential"/>
    <property type="evidence" value="ECO:0007669"/>
    <property type="project" value="TreeGrafter"/>
</dbReference>
<evidence type="ECO:0000256" key="1">
    <source>
        <dbReference type="ARBA" id="ARBA00004141"/>
    </source>
</evidence>
<sequence>MVGYRIYRHGRQLQAFDLPVGVWGKIVGSLCAIAGVLTIALPVPVIVSNFNYFYHRETDQEEMQSQNFNHVTSCPYLPGTLGQHLKKSSLSESSSDMMELEEGTSLLTSEITSKLPGDFHEGLPPRAIHKLADPITRAKGARVVGEIGAKLGDGGTPSKRLQQNDLARPREILLTESLSRFSKLGPGGSLHVEQLKTTRAAAAAAAAAAATVAGTLCNSACQRPRGQLSESVKFAAS</sequence>
<gene>
    <name evidence="9" type="ORF">RUM43_002848</name>
</gene>
<comment type="subcellular location">
    <subcellularLocation>
        <location evidence="1">Membrane</location>
        <topology evidence="1">Multi-pass membrane protein</topology>
    </subcellularLocation>
</comment>
<evidence type="ECO:0000256" key="4">
    <source>
        <dbReference type="ARBA" id="ARBA00022989"/>
    </source>
</evidence>
<proteinExistence type="predicted"/>
<keyword evidence="5" id="KW-0406">Ion transport</keyword>
<organism evidence="9 10">
    <name type="scientific">Polyplax serrata</name>
    <name type="common">Common mouse louse</name>
    <dbReference type="NCBI Taxonomy" id="468196"/>
    <lineage>
        <taxon>Eukaryota</taxon>
        <taxon>Metazoa</taxon>
        <taxon>Ecdysozoa</taxon>
        <taxon>Arthropoda</taxon>
        <taxon>Hexapoda</taxon>
        <taxon>Insecta</taxon>
        <taxon>Pterygota</taxon>
        <taxon>Neoptera</taxon>
        <taxon>Paraneoptera</taxon>
        <taxon>Psocodea</taxon>
        <taxon>Troctomorpha</taxon>
        <taxon>Phthiraptera</taxon>
        <taxon>Anoplura</taxon>
        <taxon>Polyplacidae</taxon>
        <taxon>Polyplax</taxon>
    </lineage>
</organism>
<keyword evidence="6 8" id="KW-0472">Membrane</keyword>
<dbReference type="Proteomes" id="UP001372834">
    <property type="component" value="Unassembled WGS sequence"/>
</dbReference>
<evidence type="ECO:0008006" key="11">
    <source>
        <dbReference type="Google" id="ProtNLM"/>
    </source>
</evidence>
<comment type="caution">
    <text evidence="9">The sequence shown here is derived from an EMBL/GenBank/DDBJ whole genome shotgun (WGS) entry which is preliminary data.</text>
</comment>
<dbReference type="AlphaFoldDB" id="A0AAN8S9A2"/>
<feature type="transmembrane region" description="Helical" evidence="8">
    <location>
        <begin position="26"/>
        <end position="47"/>
    </location>
</feature>
<keyword evidence="7" id="KW-0407">Ion channel</keyword>
<evidence type="ECO:0000256" key="2">
    <source>
        <dbReference type="ARBA" id="ARBA00022448"/>
    </source>
</evidence>
<dbReference type="PANTHER" id="PTHR11537">
    <property type="entry name" value="VOLTAGE-GATED POTASSIUM CHANNEL"/>
    <property type="match status" value="1"/>
</dbReference>
<evidence type="ECO:0000256" key="3">
    <source>
        <dbReference type="ARBA" id="ARBA00022692"/>
    </source>
</evidence>
<protein>
    <recommendedName>
        <fullName evidence="11">Potassium voltage-gated channel protein Shaker</fullName>
    </recommendedName>
</protein>
<name>A0AAN8S9A2_POLSC</name>
<evidence type="ECO:0000313" key="9">
    <source>
        <dbReference type="EMBL" id="KAK6629031.1"/>
    </source>
</evidence>
<keyword evidence="3 8" id="KW-0812">Transmembrane</keyword>
<evidence type="ECO:0000256" key="6">
    <source>
        <dbReference type="ARBA" id="ARBA00023136"/>
    </source>
</evidence>
<evidence type="ECO:0000256" key="5">
    <source>
        <dbReference type="ARBA" id="ARBA00023065"/>
    </source>
</evidence>
<dbReference type="EMBL" id="JAWJWE010000036">
    <property type="protein sequence ID" value="KAK6629031.1"/>
    <property type="molecule type" value="Genomic_DNA"/>
</dbReference>
<evidence type="ECO:0000313" key="10">
    <source>
        <dbReference type="Proteomes" id="UP001372834"/>
    </source>
</evidence>
<dbReference type="InterPro" id="IPR028325">
    <property type="entry name" value="VG_K_chnl"/>
</dbReference>
<accession>A0AAN8S9A2</accession>
<keyword evidence="2" id="KW-0813">Transport</keyword>
<dbReference type="GO" id="GO:0005251">
    <property type="term" value="F:delayed rectifier potassium channel activity"/>
    <property type="evidence" value="ECO:0007669"/>
    <property type="project" value="TreeGrafter"/>
</dbReference>
<evidence type="ECO:0000256" key="8">
    <source>
        <dbReference type="SAM" id="Phobius"/>
    </source>
</evidence>
<dbReference type="PANTHER" id="PTHR11537:SF113">
    <property type="entry name" value="POTASSIUM VOLTAGE-GATED CHANNEL PROTEIN SHAKER"/>
    <property type="match status" value="1"/>
</dbReference>
<dbReference type="GO" id="GO:0008076">
    <property type="term" value="C:voltage-gated potassium channel complex"/>
    <property type="evidence" value="ECO:0007669"/>
    <property type="project" value="InterPro"/>
</dbReference>
<dbReference type="SUPFAM" id="SSF81324">
    <property type="entry name" value="Voltage-gated potassium channels"/>
    <property type="match status" value="1"/>
</dbReference>